<dbReference type="Pfam" id="PF00298">
    <property type="entry name" value="Ribosomal_L11"/>
    <property type="match status" value="1"/>
</dbReference>
<dbReference type="InterPro" id="IPR036796">
    <property type="entry name" value="Ribosomal_uL11_N_sf"/>
</dbReference>
<dbReference type="PANTHER" id="PTHR11661:SF1">
    <property type="entry name" value="LARGE RIBOSOMAL SUBUNIT PROTEIN UL11M"/>
    <property type="match status" value="1"/>
</dbReference>
<dbReference type="GO" id="GO:0070180">
    <property type="term" value="F:large ribosomal subunit rRNA binding"/>
    <property type="evidence" value="ECO:0007669"/>
    <property type="project" value="TreeGrafter"/>
</dbReference>
<evidence type="ECO:0000313" key="10">
    <source>
        <dbReference type="EMBL" id="KAF3425131.1"/>
    </source>
</evidence>
<dbReference type="InterPro" id="IPR000911">
    <property type="entry name" value="Ribosomal_uL11"/>
</dbReference>
<feature type="domain" description="Large ribosomal subunit protein uL11 N-terminal" evidence="9">
    <location>
        <begin position="63"/>
        <end position="99"/>
    </location>
</feature>
<dbReference type="AlphaFoldDB" id="A0A833RX88"/>
<dbReference type="PANTHER" id="PTHR11661">
    <property type="entry name" value="60S RIBOSOMAL PROTEIN L12"/>
    <property type="match status" value="1"/>
</dbReference>
<dbReference type="Gene3D" id="3.30.1550.10">
    <property type="entry name" value="Ribosomal protein L11/L12, N-terminal domain"/>
    <property type="match status" value="1"/>
</dbReference>
<evidence type="ECO:0000256" key="6">
    <source>
        <dbReference type="ARBA" id="ARBA00041455"/>
    </source>
</evidence>
<dbReference type="SMART" id="SM00649">
    <property type="entry name" value="RL11"/>
    <property type="match status" value="1"/>
</dbReference>
<dbReference type="GO" id="GO:0006412">
    <property type="term" value="P:translation"/>
    <property type="evidence" value="ECO:0007669"/>
    <property type="project" value="InterPro"/>
</dbReference>
<proteinExistence type="inferred from homology"/>
<evidence type="ECO:0000313" key="11">
    <source>
        <dbReference type="Proteomes" id="UP000655588"/>
    </source>
</evidence>
<dbReference type="CDD" id="cd00349">
    <property type="entry name" value="Ribosomal_L11"/>
    <property type="match status" value="1"/>
</dbReference>
<organism evidence="10 11">
    <name type="scientific">Frieseomelitta varia</name>
    <dbReference type="NCBI Taxonomy" id="561572"/>
    <lineage>
        <taxon>Eukaryota</taxon>
        <taxon>Metazoa</taxon>
        <taxon>Ecdysozoa</taxon>
        <taxon>Arthropoda</taxon>
        <taxon>Hexapoda</taxon>
        <taxon>Insecta</taxon>
        <taxon>Pterygota</taxon>
        <taxon>Neoptera</taxon>
        <taxon>Endopterygota</taxon>
        <taxon>Hymenoptera</taxon>
        <taxon>Apocrita</taxon>
        <taxon>Aculeata</taxon>
        <taxon>Apoidea</taxon>
        <taxon>Anthophila</taxon>
        <taxon>Apidae</taxon>
        <taxon>Frieseomelitta</taxon>
    </lineage>
</organism>
<dbReference type="Gene3D" id="1.10.10.250">
    <property type="entry name" value="Ribosomal protein L11, C-terminal domain"/>
    <property type="match status" value="1"/>
</dbReference>
<evidence type="ECO:0000256" key="2">
    <source>
        <dbReference type="ARBA" id="ARBA00022980"/>
    </source>
</evidence>
<protein>
    <recommendedName>
        <fullName evidence="5">Large ribosomal subunit protein uL11m</fullName>
    </recommendedName>
    <alternativeName>
        <fullName evidence="6">39S ribosomal protein L11, mitochondrial</fullName>
    </alternativeName>
</protein>
<dbReference type="SUPFAM" id="SSF54747">
    <property type="entry name" value="Ribosomal L11/L12e N-terminal domain"/>
    <property type="match status" value="1"/>
</dbReference>
<name>A0A833RX88_9HYME</name>
<evidence type="ECO:0000256" key="1">
    <source>
        <dbReference type="ARBA" id="ARBA00010537"/>
    </source>
</evidence>
<dbReference type="Proteomes" id="UP000655588">
    <property type="component" value="Unassembled WGS sequence"/>
</dbReference>
<dbReference type="Pfam" id="PF03946">
    <property type="entry name" value="Ribosomal_L11_N"/>
    <property type="match status" value="1"/>
</dbReference>
<evidence type="ECO:0000256" key="3">
    <source>
        <dbReference type="ARBA" id="ARBA00023274"/>
    </source>
</evidence>
<dbReference type="SUPFAM" id="SSF46906">
    <property type="entry name" value="Ribosomal protein L11, C-terminal domain"/>
    <property type="match status" value="1"/>
</dbReference>
<dbReference type="InterPro" id="IPR036769">
    <property type="entry name" value="Ribosomal_uL11_C_sf"/>
</dbReference>
<dbReference type="InterPro" id="IPR020784">
    <property type="entry name" value="Ribosomal_uL11_N"/>
</dbReference>
<evidence type="ECO:0000256" key="7">
    <source>
        <dbReference type="RuleBase" id="RU003978"/>
    </source>
</evidence>
<reference evidence="10" key="1">
    <citation type="submission" date="2019-11" db="EMBL/GenBank/DDBJ databases">
        <title>The nuclear and mitochondrial genomes of Frieseomelitta varia - a highly eusocial stingless bee (Meliponini) with a permanently sterile worker caste.</title>
        <authorList>
            <person name="Freitas F.C.P."/>
            <person name="Lourenco A.P."/>
            <person name="Nunes F.M.F."/>
            <person name="Paschoal A.R."/>
            <person name="Abreu F.C.P."/>
            <person name="Barbin F.O."/>
            <person name="Bataglia L."/>
            <person name="Cardoso-Junior C.A.M."/>
            <person name="Cervoni M.S."/>
            <person name="Silva S.R."/>
            <person name="Dalarmi F."/>
            <person name="Del Lama M.A."/>
            <person name="Depintor T.S."/>
            <person name="Ferreira K.M."/>
            <person name="Goria P.S."/>
            <person name="Jaskot M.C."/>
            <person name="Lago D.C."/>
            <person name="Luna-Lucena D."/>
            <person name="Moda L.M."/>
            <person name="Nascimento L."/>
            <person name="Pedrino M."/>
            <person name="Rabico F.O."/>
            <person name="Sanches F.C."/>
            <person name="Santos D.E."/>
            <person name="Santos C.G."/>
            <person name="Vieira J."/>
            <person name="Lopes T.F."/>
            <person name="Barchuk A.R."/>
            <person name="Hartfelder K."/>
            <person name="Simoes Z.L.P."/>
            <person name="Bitondi M.M.G."/>
            <person name="Pinheiro D.G."/>
        </authorList>
    </citation>
    <scope>NUCLEOTIDE SEQUENCE</scope>
    <source>
        <strain evidence="10">USP_RPSP 00005682</strain>
        <tissue evidence="10">Whole individual</tissue>
    </source>
</reference>
<sequence>MAKAMRKGKDWKKAVQKVIHASPLQVTIPAGMANPKPPLGSQLAQYFMKLQINVVLFCINTVRNINVANFCKDFNLRTENIKEGIPLPCRVKVKSDGTYDLVIHKPPAIYFLKQAAGIQKGKIPNEEVAGKITFKHLYEIACIKGQDPTLALLTLEQVCVMLVGIARTCGIKIVRELDPAEHAQFMEERKENVNKFLEELEAAKETKIRRAV</sequence>
<dbReference type="FunFam" id="1.10.10.250:FF:000003">
    <property type="entry name" value="Mitochondrial ribosomal protein L11"/>
    <property type="match status" value="1"/>
</dbReference>
<evidence type="ECO:0000256" key="4">
    <source>
        <dbReference type="ARBA" id="ARBA00038782"/>
    </source>
</evidence>
<keyword evidence="2 7" id="KW-0689">Ribosomal protein</keyword>
<comment type="caution">
    <text evidence="10">The sequence shown here is derived from an EMBL/GenBank/DDBJ whole genome shotgun (WGS) entry which is preliminary data.</text>
</comment>
<keyword evidence="3 7" id="KW-0687">Ribonucleoprotein</keyword>
<gene>
    <name evidence="10" type="ORF">E2986_04500</name>
</gene>
<comment type="similarity">
    <text evidence="1 7">Belongs to the universal ribosomal protein uL11 family.</text>
</comment>
<dbReference type="EMBL" id="WNWW01000417">
    <property type="protein sequence ID" value="KAF3425131.1"/>
    <property type="molecule type" value="Genomic_DNA"/>
</dbReference>
<dbReference type="GO" id="GO:0003735">
    <property type="term" value="F:structural constituent of ribosome"/>
    <property type="evidence" value="ECO:0007669"/>
    <property type="project" value="InterPro"/>
</dbReference>
<dbReference type="InterPro" id="IPR020783">
    <property type="entry name" value="Ribosomal_uL11_C"/>
</dbReference>
<dbReference type="HAMAP" id="MF_00736">
    <property type="entry name" value="Ribosomal_uL11"/>
    <property type="match status" value="1"/>
</dbReference>
<dbReference type="GO" id="GO:0005762">
    <property type="term" value="C:mitochondrial large ribosomal subunit"/>
    <property type="evidence" value="ECO:0007669"/>
    <property type="project" value="TreeGrafter"/>
</dbReference>
<evidence type="ECO:0000259" key="8">
    <source>
        <dbReference type="Pfam" id="PF00298"/>
    </source>
</evidence>
<evidence type="ECO:0000256" key="5">
    <source>
        <dbReference type="ARBA" id="ARBA00040104"/>
    </source>
</evidence>
<evidence type="ECO:0000259" key="9">
    <source>
        <dbReference type="Pfam" id="PF03946"/>
    </source>
</evidence>
<comment type="subunit">
    <text evidence="4">Component of the mitochondrial ribosome large subunit (39S) which comprises a 16S rRNA and about 50 distinct proteins.</text>
</comment>
<accession>A0A833RX88</accession>
<keyword evidence="11" id="KW-1185">Reference proteome</keyword>
<feature type="domain" description="Large ribosomal subunit protein uL11 C-terminal" evidence="8">
    <location>
        <begin position="105"/>
        <end position="173"/>
    </location>
</feature>